<dbReference type="Proteomes" id="UP000557193">
    <property type="component" value="Unassembled WGS sequence"/>
</dbReference>
<dbReference type="PANTHER" id="PTHR44688:SF16">
    <property type="entry name" value="DNA-BINDING TRANSCRIPTIONAL ACTIVATOR DEVR_DOSR"/>
    <property type="match status" value="1"/>
</dbReference>
<keyword evidence="2 5" id="KW-0238">DNA-binding</keyword>
<keyword evidence="1" id="KW-0805">Transcription regulation</keyword>
<evidence type="ECO:0000313" key="5">
    <source>
        <dbReference type="EMBL" id="MBB6340923.1"/>
    </source>
</evidence>
<dbReference type="InterPro" id="IPR016032">
    <property type="entry name" value="Sig_transdc_resp-reg_C-effctor"/>
</dbReference>
<name>A0A7X0ERB0_9PSED</name>
<dbReference type="EMBL" id="JACHLL010000002">
    <property type="protein sequence ID" value="MBB6340923.1"/>
    <property type="molecule type" value="Genomic_DNA"/>
</dbReference>
<dbReference type="InterPro" id="IPR036388">
    <property type="entry name" value="WH-like_DNA-bd_sf"/>
</dbReference>
<dbReference type="CDD" id="cd06170">
    <property type="entry name" value="LuxR_C_like"/>
    <property type="match status" value="1"/>
</dbReference>
<evidence type="ECO:0000313" key="6">
    <source>
        <dbReference type="Proteomes" id="UP000557193"/>
    </source>
</evidence>
<evidence type="ECO:0000256" key="2">
    <source>
        <dbReference type="ARBA" id="ARBA00023125"/>
    </source>
</evidence>
<proteinExistence type="predicted"/>
<sequence length="213" mass="23576">MGINVSAPFNTQLPADLVLLSGNELLAQLFHHYIEQQPALALRIGGAQESSRGSLWLLDVQSFADDELPRLFADLNGKGPVALVNVTQEQAEPLVEQYPWINGVFVSSCPREQFLRGVDTLLHGGDWLPRGLTEQLLRQLRRLHQPAEIKVRLTSREREILELVRKGLPNSQIAEHLCLSPHTIKSHVHNLLRKVGATNRGEAAFLVLGGGLA</sequence>
<accession>A0A7X0ERB0</accession>
<feature type="domain" description="HTH luxR-type" evidence="4">
    <location>
        <begin position="146"/>
        <end position="211"/>
    </location>
</feature>
<dbReference type="AlphaFoldDB" id="A0A7X0ERB0"/>
<dbReference type="Gene3D" id="3.40.50.2300">
    <property type="match status" value="1"/>
</dbReference>
<keyword evidence="6" id="KW-1185">Reference proteome</keyword>
<dbReference type="Gene3D" id="1.10.10.10">
    <property type="entry name" value="Winged helix-like DNA-binding domain superfamily/Winged helix DNA-binding domain"/>
    <property type="match status" value="1"/>
</dbReference>
<gene>
    <name evidence="5" type="ORF">HNP49_001080</name>
</gene>
<dbReference type="PROSITE" id="PS00622">
    <property type="entry name" value="HTH_LUXR_1"/>
    <property type="match status" value="1"/>
</dbReference>
<dbReference type="GO" id="GO:0006355">
    <property type="term" value="P:regulation of DNA-templated transcription"/>
    <property type="evidence" value="ECO:0007669"/>
    <property type="project" value="InterPro"/>
</dbReference>
<evidence type="ECO:0000259" key="4">
    <source>
        <dbReference type="PROSITE" id="PS50043"/>
    </source>
</evidence>
<evidence type="ECO:0000256" key="3">
    <source>
        <dbReference type="ARBA" id="ARBA00023163"/>
    </source>
</evidence>
<protein>
    <submittedName>
        <fullName evidence="5">DNA-binding NarL/FixJ family response regulator</fullName>
    </submittedName>
</protein>
<dbReference type="GO" id="GO:0003677">
    <property type="term" value="F:DNA binding"/>
    <property type="evidence" value="ECO:0007669"/>
    <property type="project" value="UniProtKB-KW"/>
</dbReference>
<reference evidence="5 6" key="1">
    <citation type="submission" date="2020-08" db="EMBL/GenBank/DDBJ databases">
        <title>Functional genomics of gut bacteria from endangered species of beetles.</title>
        <authorList>
            <person name="Carlos-Shanley C."/>
        </authorList>
    </citation>
    <scope>NUCLEOTIDE SEQUENCE [LARGE SCALE GENOMIC DNA]</scope>
    <source>
        <strain evidence="5 6">S00202</strain>
    </source>
</reference>
<dbReference type="InterPro" id="IPR000792">
    <property type="entry name" value="Tscrpt_reg_LuxR_C"/>
</dbReference>
<dbReference type="SMART" id="SM00421">
    <property type="entry name" value="HTH_LUXR"/>
    <property type="match status" value="1"/>
</dbReference>
<comment type="caution">
    <text evidence="5">The sequence shown here is derived from an EMBL/GenBank/DDBJ whole genome shotgun (WGS) entry which is preliminary data.</text>
</comment>
<dbReference type="RefSeq" id="WP_184681318.1">
    <property type="nucleotide sequence ID" value="NZ_JACHLL010000002.1"/>
</dbReference>
<dbReference type="Pfam" id="PF00196">
    <property type="entry name" value="GerE"/>
    <property type="match status" value="1"/>
</dbReference>
<dbReference type="PRINTS" id="PR00038">
    <property type="entry name" value="HTHLUXR"/>
</dbReference>
<keyword evidence="3" id="KW-0804">Transcription</keyword>
<dbReference type="PANTHER" id="PTHR44688">
    <property type="entry name" value="DNA-BINDING TRANSCRIPTIONAL ACTIVATOR DEVR_DOSR"/>
    <property type="match status" value="1"/>
</dbReference>
<organism evidence="5 6">
    <name type="scientific">Pseudomonas fluvialis</name>
    <dbReference type="NCBI Taxonomy" id="1793966"/>
    <lineage>
        <taxon>Bacteria</taxon>
        <taxon>Pseudomonadati</taxon>
        <taxon>Pseudomonadota</taxon>
        <taxon>Gammaproteobacteria</taxon>
        <taxon>Pseudomonadales</taxon>
        <taxon>Pseudomonadaceae</taxon>
        <taxon>Pseudomonas</taxon>
    </lineage>
</organism>
<dbReference type="PROSITE" id="PS50043">
    <property type="entry name" value="HTH_LUXR_2"/>
    <property type="match status" value="1"/>
</dbReference>
<dbReference type="SUPFAM" id="SSF46894">
    <property type="entry name" value="C-terminal effector domain of the bipartite response regulators"/>
    <property type="match status" value="1"/>
</dbReference>
<evidence type="ECO:0000256" key="1">
    <source>
        <dbReference type="ARBA" id="ARBA00023015"/>
    </source>
</evidence>